<evidence type="ECO:0000256" key="5">
    <source>
        <dbReference type="ARBA" id="ARBA00023136"/>
    </source>
</evidence>
<evidence type="ECO:0000256" key="4">
    <source>
        <dbReference type="ARBA" id="ARBA00022989"/>
    </source>
</evidence>
<evidence type="ECO:0000259" key="6">
    <source>
        <dbReference type="Pfam" id="PF09924"/>
    </source>
</evidence>
<protein>
    <recommendedName>
        <fullName evidence="6">Phosphatidylglycerol lysyltransferase C-terminal domain-containing protein</fullName>
    </recommendedName>
</protein>
<dbReference type="GO" id="GO:0055091">
    <property type="term" value="P:phospholipid homeostasis"/>
    <property type="evidence" value="ECO:0007669"/>
    <property type="project" value="TreeGrafter"/>
</dbReference>
<keyword evidence="2" id="KW-1003">Cell membrane</keyword>
<dbReference type="Pfam" id="PF09924">
    <property type="entry name" value="LPG_synthase_C"/>
    <property type="match status" value="1"/>
</dbReference>
<dbReference type="Proteomes" id="UP000775872">
    <property type="component" value="Unassembled WGS sequence"/>
</dbReference>
<dbReference type="PANTHER" id="PTHR34697">
    <property type="entry name" value="PHOSPHATIDYLGLYCEROL LYSYLTRANSFERASE"/>
    <property type="match status" value="1"/>
</dbReference>
<comment type="subcellular location">
    <subcellularLocation>
        <location evidence="1">Cell membrane</location>
        <topology evidence="1">Multi-pass membrane protein</topology>
    </subcellularLocation>
</comment>
<gene>
    <name evidence="7" type="ORF">CSOL1703_00003307</name>
</gene>
<keyword evidence="3" id="KW-0812">Transmembrane</keyword>
<keyword evidence="5" id="KW-0472">Membrane</keyword>
<evidence type="ECO:0000313" key="7">
    <source>
        <dbReference type="EMBL" id="CAH0038528.1"/>
    </source>
</evidence>
<evidence type="ECO:0000313" key="8">
    <source>
        <dbReference type="Proteomes" id="UP000775872"/>
    </source>
</evidence>
<dbReference type="InterPro" id="IPR051211">
    <property type="entry name" value="PG_lysyltransferase"/>
</dbReference>
<evidence type="ECO:0000256" key="3">
    <source>
        <dbReference type="ARBA" id="ARBA00022692"/>
    </source>
</evidence>
<accession>A0A9N9YQ75</accession>
<organism evidence="7 8">
    <name type="scientific">Clonostachys solani</name>
    <dbReference type="NCBI Taxonomy" id="160281"/>
    <lineage>
        <taxon>Eukaryota</taxon>
        <taxon>Fungi</taxon>
        <taxon>Dikarya</taxon>
        <taxon>Ascomycota</taxon>
        <taxon>Pezizomycotina</taxon>
        <taxon>Sordariomycetes</taxon>
        <taxon>Hypocreomycetidae</taxon>
        <taxon>Hypocreales</taxon>
        <taxon>Bionectriaceae</taxon>
        <taxon>Clonostachys</taxon>
    </lineage>
</organism>
<evidence type="ECO:0000256" key="2">
    <source>
        <dbReference type="ARBA" id="ARBA00022475"/>
    </source>
</evidence>
<feature type="domain" description="Phosphatidylglycerol lysyltransferase C-terminal" evidence="6">
    <location>
        <begin position="115"/>
        <end position="411"/>
    </location>
</feature>
<proteinExistence type="predicted"/>
<keyword evidence="4" id="KW-1133">Transmembrane helix</keyword>
<comment type="caution">
    <text evidence="7">The sequence shown here is derived from an EMBL/GenBank/DDBJ whole genome shotgun (WGS) entry which is preliminary data.</text>
</comment>
<keyword evidence="8" id="KW-1185">Reference proteome</keyword>
<dbReference type="GO" id="GO:0016755">
    <property type="term" value="F:aminoacyltransferase activity"/>
    <property type="evidence" value="ECO:0007669"/>
    <property type="project" value="TreeGrafter"/>
</dbReference>
<dbReference type="EMBL" id="CABFOC020000002">
    <property type="protein sequence ID" value="CAH0038528.1"/>
    <property type="molecule type" value="Genomic_DNA"/>
</dbReference>
<name>A0A9N9YQ75_9HYPO</name>
<dbReference type="InterPro" id="IPR024320">
    <property type="entry name" value="LPG_synthase_C"/>
</dbReference>
<dbReference type="PANTHER" id="PTHR34697:SF2">
    <property type="entry name" value="PHOSPHATIDYLGLYCEROL LYSYLTRANSFERASE"/>
    <property type="match status" value="1"/>
</dbReference>
<sequence length="455" mass="50467">MATSSTTSRSNDMELQHLDIEATLAVGEMATRTSSASLSASTETAVSDNIAANLIAQVTSFAGSYANLNELFEKSWNSRNSALPSQASWRGESADFPQGHSFYASDQHGRSHAFYDAYNMYSRTAHMGILDPSYDVFTSEYGHGALIYKVQNRTAVITGDPLCPVSHFDQLLKEFQCKKQLKLAFMGIGQQFAEYAADKGWTTMHFGRERVLNPLTNKVLRQLSGKRMVAQSRRLLDPKRIGLVADIYCPGRSGRDSTLEAEIQSLYDAWRMERNSKNEGGNQAFVTEYDLFSDPDIALYLYIRDREGSVVGLAVLRSLGATCGFHLDPCIASPTAPSGVTDLLPILSMILLRGTGIAYLSFGYEPFPEICDISGQRKLKASLTRWGYRRVLETVNVGGKVSYHDKFHPDENLESDLYTVIPKGSLQVQQSAAIMHVANIKLRRLLLSNHRQTVS</sequence>
<reference evidence="8" key="1">
    <citation type="submission" date="2019-06" db="EMBL/GenBank/DDBJ databases">
        <authorList>
            <person name="Broberg M."/>
        </authorList>
    </citation>
    <scope>NUCLEOTIDE SEQUENCE [LARGE SCALE GENOMIC DNA]</scope>
</reference>
<dbReference type="GO" id="GO:0005886">
    <property type="term" value="C:plasma membrane"/>
    <property type="evidence" value="ECO:0007669"/>
    <property type="project" value="UniProtKB-SubCell"/>
</dbReference>
<dbReference type="AlphaFoldDB" id="A0A9N9YQ75"/>
<evidence type="ECO:0000256" key="1">
    <source>
        <dbReference type="ARBA" id="ARBA00004651"/>
    </source>
</evidence>
<reference evidence="7 8" key="2">
    <citation type="submission" date="2021-10" db="EMBL/GenBank/DDBJ databases">
        <authorList>
            <person name="Piombo E."/>
        </authorList>
    </citation>
    <scope>NUCLEOTIDE SEQUENCE [LARGE SCALE GENOMIC DNA]</scope>
</reference>
<dbReference type="OrthoDB" id="5421852at2759"/>